<evidence type="ECO:0000256" key="6">
    <source>
        <dbReference type="ARBA" id="ARBA00023139"/>
    </source>
</evidence>
<evidence type="ECO:0000313" key="9">
    <source>
        <dbReference type="EMBL" id="AHH06960.1"/>
    </source>
</evidence>
<comment type="function">
    <text evidence="1">The Vlp and Vsp proteins are antigenically distinct proteins, only one vlp or vsp gene is transcriptionally active at any one time. Switching between these genes is a mechanism of host immune response evasion.</text>
</comment>
<keyword evidence="8" id="KW-0449">Lipoprotein</keyword>
<accession>W5SJ94</accession>
<feature type="non-terminal residue" evidence="9">
    <location>
        <position position="191"/>
    </location>
</feature>
<evidence type="ECO:0000256" key="7">
    <source>
        <dbReference type="ARBA" id="ARBA00023237"/>
    </source>
</evidence>
<comment type="subcellular location">
    <subcellularLocation>
        <location evidence="2">Cell outer membrane</location>
        <topology evidence="2">Lipid-anchor</topology>
    </subcellularLocation>
</comment>
<dbReference type="GO" id="GO:0009279">
    <property type="term" value="C:cell outer membrane"/>
    <property type="evidence" value="ECO:0007669"/>
    <property type="project" value="UniProtKB-SubCell"/>
</dbReference>
<keyword evidence="5" id="KW-0472">Membrane</keyword>
<dbReference type="InterPro" id="IPR001800">
    <property type="entry name" value="Lipoprotein_OspC"/>
</dbReference>
<dbReference type="InterPro" id="IPR036437">
    <property type="entry name" value="OspC-like_sf"/>
</dbReference>
<dbReference type="SUPFAM" id="SSF63515">
    <property type="entry name" value="Outer surface protein C (OspC)"/>
    <property type="match status" value="1"/>
</dbReference>
<dbReference type="HOGENOM" id="CLU_089887_1_0_12"/>
<dbReference type="Pfam" id="PF01441">
    <property type="entry name" value="Lipoprotein_6"/>
    <property type="match status" value="1"/>
</dbReference>
<dbReference type="RefSeq" id="WP_277813674.1">
    <property type="nucleotide sequence ID" value="NZ_CP004274.1"/>
</dbReference>
<reference evidence="9" key="1">
    <citation type="submission" date="2013-02" db="EMBL/GenBank/DDBJ databases">
        <title>Comparative genomics of Borrelia species.</title>
        <authorList>
            <person name="Schwan T.G."/>
            <person name="Raffel S.J."/>
            <person name="Porcella S.F."/>
        </authorList>
    </citation>
    <scope>NUCLEOTIDE SEQUENCE</scope>
    <source>
        <strain evidence="9">DOU</strain>
        <plasmid evidence="9">unnamed</plasmid>
    </source>
</reference>
<name>W5SJ94_9SPIR</name>
<evidence type="ECO:0000256" key="1">
    <source>
        <dbReference type="ARBA" id="ARBA00003932"/>
    </source>
</evidence>
<gene>
    <name evidence="9" type="ORF">BCD_0894</name>
</gene>
<evidence type="ECO:0000256" key="3">
    <source>
        <dbReference type="ARBA" id="ARBA00008719"/>
    </source>
</evidence>
<keyword evidence="9" id="KW-0614">Plasmid</keyword>
<evidence type="ECO:0000256" key="8">
    <source>
        <dbReference type="ARBA" id="ARBA00023288"/>
    </source>
</evidence>
<dbReference type="AlphaFoldDB" id="W5SJ94"/>
<geneLocation type="plasmid" evidence="9">
    <name>unnamed</name>
</geneLocation>
<evidence type="ECO:0000256" key="4">
    <source>
        <dbReference type="ARBA" id="ARBA00022729"/>
    </source>
</evidence>
<comment type="similarity">
    <text evidence="3">Belongs to the variable small protein (Vsp) family.</text>
</comment>
<proteinExistence type="inferred from homology"/>
<organism evidence="9">
    <name type="scientific">Borrelia crocidurae DOU</name>
    <dbReference type="NCBI Taxonomy" id="1293575"/>
    <lineage>
        <taxon>Bacteria</taxon>
        <taxon>Pseudomonadati</taxon>
        <taxon>Spirochaetota</taxon>
        <taxon>Spirochaetia</taxon>
        <taxon>Spirochaetales</taxon>
        <taxon>Borreliaceae</taxon>
        <taxon>Borrelia</taxon>
    </lineage>
</organism>
<sequence length="191" mass="20215">MKEKKGLGEIGRREGRSMNRMEKIGARMRVKGIILMMMIVMGCNSGGVSGEGTGEEGKARKGDGSVIDLKVVSKKIKDAVEFAQEVKEVQTLVKSVDELAKAIGKKVEGAGNLGDDGGQNGSLISAAYSIISSVSTKLERLEQQAEVSVELKAKITVVKTASKKFTDTVKGASAELGKKDATDENAKKALL</sequence>
<keyword evidence="6" id="KW-0564">Palmitate</keyword>
<keyword evidence="7" id="KW-0998">Cell outer membrane</keyword>
<keyword evidence="4" id="KW-0732">Signal</keyword>
<dbReference type="Gene3D" id="1.20.120.240">
    <property type="entry name" value="Lipoprotein, type 6"/>
    <property type="match status" value="1"/>
</dbReference>
<evidence type="ECO:0000256" key="5">
    <source>
        <dbReference type="ARBA" id="ARBA00023136"/>
    </source>
</evidence>
<dbReference type="EMBL" id="CP004274">
    <property type="protein sequence ID" value="AHH06960.1"/>
    <property type="molecule type" value="Genomic_DNA"/>
</dbReference>
<protein>
    <submittedName>
        <fullName evidence="9">Variable outer membrane protein</fullName>
    </submittedName>
</protein>
<evidence type="ECO:0000256" key="2">
    <source>
        <dbReference type="ARBA" id="ARBA00004459"/>
    </source>
</evidence>